<feature type="region of interest" description="Disordered" evidence="1">
    <location>
        <begin position="1458"/>
        <end position="1510"/>
    </location>
</feature>
<keyword evidence="2" id="KW-0472">Membrane</keyword>
<feature type="compositionally biased region" description="Polar residues" evidence="1">
    <location>
        <begin position="169"/>
        <end position="178"/>
    </location>
</feature>
<keyword evidence="2" id="KW-0812">Transmembrane</keyword>
<feature type="compositionally biased region" description="Low complexity" evidence="1">
    <location>
        <begin position="1482"/>
        <end position="1501"/>
    </location>
</feature>
<evidence type="ECO:0000256" key="2">
    <source>
        <dbReference type="SAM" id="Phobius"/>
    </source>
</evidence>
<evidence type="ECO:0000313" key="4">
    <source>
        <dbReference type="Proteomes" id="UP001642484"/>
    </source>
</evidence>
<protein>
    <submittedName>
        <fullName evidence="3">Uncharacterized protein</fullName>
    </submittedName>
</protein>
<feature type="region of interest" description="Disordered" evidence="1">
    <location>
        <begin position="725"/>
        <end position="744"/>
    </location>
</feature>
<feature type="region of interest" description="Disordered" evidence="1">
    <location>
        <begin position="384"/>
        <end position="412"/>
    </location>
</feature>
<comment type="caution">
    <text evidence="3">The sequence shown here is derived from an EMBL/GenBank/DDBJ whole genome shotgun (WGS) entry which is preliminary data.</text>
</comment>
<feature type="region of interest" description="Disordered" evidence="1">
    <location>
        <begin position="1119"/>
        <end position="1141"/>
    </location>
</feature>
<organism evidence="3 4">
    <name type="scientific">Durusdinium trenchii</name>
    <dbReference type="NCBI Taxonomy" id="1381693"/>
    <lineage>
        <taxon>Eukaryota</taxon>
        <taxon>Sar</taxon>
        <taxon>Alveolata</taxon>
        <taxon>Dinophyceae</taxon>
        <taxon>Suessiales</taxon>
        <taxon>Symbiodiniaceae</taxon>
        <taxon>Durusdinium</taxon>
    </lineage>
</organism>
<feature type="transmembrane region" description="Helical" evidence="2">
    <location>
        <begin position="766"/>
        <end position="791"/>
    </location>
</feature>
<accession>A0ABP0KJ02</accession>
<evidence type="ECO:0000313" key="3">
    <source>
        <dbReference type="EMBL" id="CAK9025959.1"/>
    </source>
</evidence>
<keyword evidence="4" id="KW-1185">Reference proteome</keyword>
<reference evidence="3 4" key="1">
    <citation type="submission" date="2024-02" db="EMBL/GenBank/DDBJ databases">
        <authorList>
            <person name="Chen Y."/>
            <person name="Shah S."/>
            <person name="Dougan E. K."/>
            <person name="Thang M."/>
            <person name="Chan C."/>
        </authorList>
    </citation>
    <scope>NUCLEOTIDE SEQUENCE [LARGE SCALE GENOMIC DNA]</scope>
</reference>
<feature type="region of interest" description="Disordered" evidence="1">
    <location>
        <begin position="168"/>
        <end position="188"/>
    </location>
</feature>
<proteinExistence type="predicted"/>
<feature type="region of interest" description="Disordered" evidence="1">
    <location>
        <begin position="1788"/>
        <end position="1851"/>
    </location>
</feature>
<dbReference type="EMBL" id="CAXAMN010008624">
    <property type="protein sequence ID" value="CAK9025959.1"/>
    <property type="molecule type" value="Genomic_DNA"/>
</dbReference>
<evidence type="ECO:0000256" key="1">
    <source>
        <dbReference type="SAM" id="MobiDB-lite"/>
    </source>
</evidence>
<gene>
    <name evidence="3" type="ORF">CCMP2556_LOCUS16178</name>
</gene>
<keyword evidence="2" id="KW-1133">Transmembrane helix</keyword>
<name>A0ABP0KJ02_9DINO</name>
<dbReference type="Proteomes" id="UP001642484">
    <property type="component" value="Unassembled WGS sequence"/>
</dbReference>
<sequence length="2190" mass="241484">MKDTTVVPRLVEFIAQNGGSIDRAKLSIFLQKYPKSKSNLGDLYAFCARHKQHFCIARIAGSAEFCLTVVAQPHPKQGAAKAAKPHPTQPVTSVPKQAPICSAPCTFAQRQFPPAPPMLPPFPLCPSFPLHRLPTDFVRQSTWIPKPIPKEPWEPAHSRTTLVLADSVKQPTESTSGPTQPPKIPKGAGIWVPKQRADQVAEADLLRNSTPAERQVGLALADFVKAAGGFVKIGDAAWGFFSRYPEHKAALGNVSFMEFCHKQPDLFYLNHEHTGEAILSLACQTTDMPSNVATEATGPSANEQSRQACIPGVKVREALVQFIQSHGGSIGHAEMGKFLQNSAYKKQMFSNGQTVSQFCRLHEDFFIFERSSTSPAFRVSLRSAAAPATQTSESPDDDGSDSESSFASGEEDGWSEISVKQIKWAQDSIKVQFRNGWLLVDTLKDLVDGRLKPSQLPPFAVWQRGSEWFAITGNRRLWVLKELAELLSLDLRIRARVLPHGAGTRVWFQRKFTTRCEGNWVSYRSKGCCFPSMGFAMFVQKWKMPVTSIDLTIGEEIRKSPGGVPLEDVREKFTELSPVDRYLLSKPGLYSITSSQRVVFAPVVKAPAVKAPAPPPKPPIKLVGEFVTVWKHTSMGCAIVSMTDVNVREAMLAQGKECTISNVSVQINPHVNKDTAKEILTDLFVAWGHQVEKATPLFEEKIVEYFDKKHKEIATQWRAREEAEESKLRHEEQAREEKLVGERSQERRRYEEDQEWTPASLMLSLWLLWFLLLFLLVVVVVVVEASILLFASQMADMDPLISRCHALWPAHTAVINEVQFRIAARQKQRKTEALADSLQAIESASCQRWEQHIVTDLVKLIRKHGLVVHENRKSGDLAILLGGNSPILTSLVEDVEGLCHKYPEQFVIAHRGCSEQLARALGWQDRFPTLSFAISSPHRPSKTDIRVAWALRELGGIAEFSWLCQHQKNREKEFRRYLLNRPHWFQRCDKMVSFTPTMQPVLAFLRASTLASFPCPMFAIASLDSSTAPSLKDLTIGWFLKEKNKVNEDTFKATLRRHSYEECKLKYLRQRPHLFSIVDKKVSLPAGPLLLVSAADGLQDFIPVLVEASGDQAVRQMANLPGHQSESESEGEENVSTSTGEARARAVTAPTAAISGGTSNDAIQSGNPNRWEEHIVEELVKLIYGHGLEVQSSTGVTDLAILLPVNAPGSDALAFDVEGLCAKYPGYFEICHPTDCTERKRLFCWQDHFPSQSFATEATIKPSRKDMEIGRALQELSGKATIEELYQRVSSLDSQEEFTIYLSKRHHLFSLCQEVVSFRRARLPVLAFLGRSTLASFPSPLFAITSFFSTPSSKDLYIGNLLKEVKGGVFESEALLAKLAEEGMKSKKSYFSQKPLLFTQVSGNVFLTKGPRLLISMADGLEDFIPLLKASSKARAIPPSLPSSGDVVALAEDAAKPAASGSSDLGAEEAHQAMSSLKLDTEGPPAECEASAAAATASPAPSGLPDTVMQGAKSPRWEEHIVAHLVKIIHEHGLVVKASRSVVATNLGILLPDNVQLTSTSLAVAIEQLCEKYPEHFAISHPESPQERRRLLCWQEHFPSLSFAVATKAPTTEDMHIGWALRDLSGESTTAGLYAELCQRVSGWDSRKQFFQIFLQRPDLFQFQPGQPHDRVSFAPQPAVLAFLGRSMLERFPSPMFAIASLDSSTAPSKRAFCIGSALQEKAMGSIDLKIRLQARGVPTTFLEAPLLYTKLDETYMLTAGPGILISTADGLEDFISVLEASARLTSVPPMVPPVEDGDPESNPPMHSPSKSHAEEEEECKVVADSVSEAPEAPEALPSSEGREGAATSVSSPHLPLDTLIYGMKRPASFNAPVQKCICDLSLLSKLPGKVLQQVTAPVLAEMLHKSCAQRLILQAGRPLQVALRKGYLNSASLPEVTLTPPDLVEMLKQLDVNVPTGSTMVQIPNSWHRLSCSYRGGELDVLVLHLTRILPGIALPVAQQAKTGSSLFLGPACSGKSTVLRDVAVGLSKTEQVVYINFWNELGAGLLGLARVVTPGDKEECLEFLDRVIMQHSPEVIVAEFLDASAALWAARRCTESAVRLVASLRGSMQTLLEEALVGMNRAAMPGCVYFPFNHLILLRRELDYWNVDQQVGATVCRMARGRCPACPHQSQVQHQPLQVKLKPLQLEV</sequence>